<evidence type="ECO:0000313" key="4">
    <source>
        <dbReference type="Proteomes" id="UP000181942"/>
    </source>
</evidence>
<dbReference type="Pfam" id="PF01337">
    <property type="entry name" value="Barstar"/>
    <property type="match status" value="1"/>
</dbReference>
<gene>
    <name evidence="3" type="ORF">SAMN02787118_10497</name>
</gene>
<dbReference type="InterPro" id="IPR000468">
    <property type="entry name" value="Barstar"/>
</dbReference>
<evidence type="ECO:0000256" key="1">
    <source>
        <dbReference type="ARBA" id="ARBA00006845"/>
    </source>
</evidence>
<dbReference type="Proteomes" id="UP000181942">
    <property type="component" value="Unassembled WGS sequence"/>
</dbReference>
<protein>
    <submittedName>
        <fullName evidence="3">Barstar (Barnase inhibitor)</fullName>
    </submittedName>
</protein>
<name>A0A1I2GCK2_9ACTN</name>
<dbReference type="EMBL" id="FONR01000004">
    <property type="protein sequence ID" value="SFF14913.1"/>
    <property type="molecule type" value="Genomic_DNA"/>
</dbReference>
<proteinExistence type="inferred from homology"/>
<dbReference type="RefSeq" id="WP_075027529.1">
    <property type="nucleotide sequence ID" value="NZ_FONR01000004.1"/>
</dbReference>
<accession>A0A1I2GCK2</accession>
<organism evidence="3 4">
    <name type="scientific">Streptomyces mirabilis</name>
    <dbReference type="NCBI Taxonomy" id="68239"/>
    <lineage>
        <taxon>Bacteria</taxon>
        <taxon>Bacillati</taxon>
        <taxon>Actinomycetota</taxon>
        <taxon>Actinomycetes</taxon>
        <taxon>Kitasatosporales</taxon>
        <taxon>Streptomycetaceae</taxon>
        <taxon>Streptomyces</taxon>
    </lineage>
</organism>
<comment type="similarity">
    <text evidence="1">Belongs to the barstar family.</text>
</comment>
<dbReference type="CDD" id="cd05141">
    <property type="entry name" value="Barstar_evA4336-like"/>
    <property type="match status" value="1"/>
</dbReference>
<dbReference type="OrthoDB" id="5184890at2"/>
<evidence type="ECO:0000259" key="2">
    <source>
        <dbReference type="Pfam" id="PF01337"/>
    </source>
</evidence>
<dbReference type="Gene3D" id="3.30.370.10">
    <property type="entry name" value="Barstar-like"/>
    <property type="match status" value="1"/>
</dbReference>
<reference evidence="3 4" key="1">
    <citation type="submission" date="2016-10" db="EMBL/GenBank/DDBJ databases">
        <authorList>
            <person name="de Groot N.N."/>
        </authorList>
    </citation>
    <scope>NUCLEOTIDE SEQUENCE [LARGE SCALE GENOMIC DNA]</scope>
    <source>
        <strain evidence="3 4">OK461</strain>
    </source>
</reference>
<feature type="domain" description="Barstar (barnase inhibitor)" evidence="2">
    <location>
        <begin position="19"/>
        <end position="114"/>
    </location>
</feature>
<dbReference type="SUPFAM" id="SSF52038">
    <property type="entry name" value="Barstar-related"/>
    <property type="match status" value="1"/>
</dbReference>
<sequence length="128" mass="13885">MTDGPLAEVFRAARAVGWQVSVLDLTGVSDKAAFMERCVRALDLPEWFGRNWDALADCLGDPDWGPASPGRVILVSGWRHYAKARPDEWEIAQEVLESAAGHYEAHDATLSVVLSLGGSDQLPPDQPG</sequence>
<dbReference type="AlphaFoldDB" id="A0A1I2GCK2"/>
<dbReference type="InterPro" id="IPR035905">
    <property type="entry name" value="Barstar-like_sf"/>
</dbReference>
<evidence type="ECO:0000313" key="3">
    <source>
        <dbReference type="EMBL" id="SFF14913.1"/>
    </source>
</evidence>